<dbReference type="Pfam" id="PF18962">
    <property type="entry name" value="Por_Secre_tail"/>
    <property type="match status" value="1"/>
</dbReference>
<keyword evidence="3" id="KW-1185">Reference proteome</keyword>
<reference evidence="3" key="1">
    <citation type="journal article" date="2019" name="Int. J. Syst. Evol. Microbiol.">
        <title>The Global Catalogue of Microorganisms (GCM) 10K type strain sequencing project: providing services to taxonomists for standard genome sequencing and annotation.</title>
        <authorList>
            <consortium name="The Broad Institute Genomics Platform"/>
            <consortium name="The Broad Institute Genome Sequencing Center for Infectious Disease"/>
            <person name="Wu L."/>
            <person name="Ma J."/>
        </authorList>
    </citation>
    <scope>NUCLEOTIDE SEQUENCE [LARGE SCALE GENOMIC DNA]</scope>
    <source>
        <strain evidence="3">CGMCC 1.6375</strain>
    </source>
</reference>
<dbReference type="Gene3D" id="2.60.40.10">
    <property type="entry name" value="Immunoglobulins"/>
    <property type="match status" value="1"/>
</dbReference>
<dbReference type="InterPro" id="IPR013783">
    <property type="entry name" value="Ig-like_fold"/>
</dbReference>
<organism evidence="2 3">
    <name type="scientific">Dyadobacter beijingensis</name>
    <dbReference type="NCBI Taxonomy" id="365489"/>
    <lineage>
        <taxon>Bacteria</taxon>
        <taxon>Pseudomonadati</taxon>
        <taxon>Bacteroidota</taxon>
        <taxon>Cytophagia</taxon>
        <taxon>Cytophagales</taxon>
        <taxon>Spirosomataceae</taxon>
        <taxon>Dyadobacter</taxon>
    </lineage>
</organism>
<feature type="domain" description="PKD" evidence="1">
    <location>
        <begin position="176"/>
        <end position="255"/>
    </location>
</feature>
<evidence type="ECO:0000313" key="2">
    <source>
        <dbReference type="EMBL" id="GGM82620.1"/>
    </source>
</evidence>
<dbReference type="NCBIfam" id="TIGR04183">
    <property type="entry name" value="Por_Secre_tail"/>
    <property type="match status" value="1"/>
</dbReference>
<dbReference type="Pfam" id="PF14200">
    <property type="entry name" value="RicinB_lectin_2"/>
    <property type="match status" value="1"/>
</dbReference>
<protein>
    <recommendedName>
        <fullName evidence="1">PKD domain-containing protein</fullName>
    </recommendedName>
</protein>
<dbReference type="InterPro" id="IPR026444">
    <property type="entry name" value="Secre_tail"/>
</dbReference>
<dbReference type="PROSITE" id="PS50093">
    <property type="entry name" value="PKD"/>
    <property type="match status" value="1"/>
</dbReference>
<accession>A0ABQ2HK40</accession>
<dbReference type="InterPro" id="IPR000601">
    <property type="entry name" value="PKD_dom"/>
</dbReference>
<dbReference type="CDD" id="cd00146">
    <property type="entry name" value="PKD"/>
    <property type="match status" value="1"/>
</dbReference>
<proteinExistence type="predicted"/>
<dbReference type="Gene3D" id="2.80.10.50">
    <property type="match status" value="2"/>
</dbReference>
<dbReference type="InterPro" id="IPR035992">
    <property type="entry name" value="Ricin_B-like_lectins"/>
</dbReference>
<dbReference type="EMBL" id="BMLI01000001">
    <property type="protein sequence ID" value="GGM82620.1"/>
    <property type="molecule type" value="Genomic_DNA"/>
</dbReference>
<gene>
    <name evidence="2" type="ORF">GCM10010967_12850</name>
</gene>
<sequence length="507" mass="53507">MAQVTFTYDNAGNRVRREASTTAPSGCYTMKLAGNGKFLTHVNGVLKVKAASSADNQKWKVETAGAYVKVVAATNSQILGVSGGGNADGDLVTLQANGAQDHQLWTRTIIAGSNPQASVFVRKSSSLLFGSTVNWGDGDPSDLVTDIRLTNDPSFTFGNNKWIFETATCPTAPVTATITPAASTGSPTAETGFNLTSTCSGDCSGMAYSWKLGSTVVGSSGSVAVTAPSTPGNYTYTLTATKTGFTSTTSVTVNVKAVCYTMKLAGNSKLLTNVNGILKVKAANSTDSQKWRLETSGTFVKVATASGNQILGVSGGGNSDGNLITLQANAGQDHLLWTRTAIAGSNPASSVFVRKGSSLIFGSTMNWGDGDPSDLVTDIRLTNDPSYTFGNNKWIFESATCPVYTGRQGVEEEIELVREEASETQEDLVVFPNPTSGEFEVNFRLIEGKSGSLSVVNIEGKVFYQKNVKGAGWHKERINLKTANAGLYIVYLTSENGVRAKKISILK</sequence>
<dbReference type="SUPFAM" id="SSF50370">
    <property type="entry name" value="Ricin B-like lectins"/>
    <property type="match status" value="2"/>
</dbReference>
<dbReference type="InterPro" id="IPR000772">
    <property type="entry name" value="Ricin_B_lectin"/>
</dbReference>
<dbReference type="CDD" id="cd00161">
    <property type="entry name" value="beta-trefoil_Ricin-like"/>
    <property type="match status" value="2"/>
</dbReference>
<dbReference type="PROSITE" id="PS50231">
    <property type="entry name" value="RICIN_B_LECTIN"/>
    <property type="match status" value="2"/>
</dbReference>
<evidence type="ECO:0000313" key="3">
    <source>
        <dbReference type="Proteomes" id="UP000632339"/>
    </source>
</evidence>
<dbReference type="Proteomes" id="UP000632339">
    <property type="component" value="Unassembled WGS sequence"/>
</dbReference>
<evidence type="ECO:0000259" key="1">
    <source>
        <dbReference type="PROSITE" id="PS50093"/>
    </source>
</evidence>
<comment type="caution">
    <text evidence="2">The sequence shown here is derived from an EMBL/GenBank/DDBJ whole genome shotgun (WGS) entry which is preliminary data.</text>
</comment>
<name>A0ABQ2HK40_9BACT</name>